<reference evidence="2" key="1">
    <citation type="submission" date="2016-11" db="EMBL/GenBank/DDBJ databases">
        <authorList>
            <person name="Varghese N."/>
            <person name="Submissions S."/>
        </authorList>
    </citation>
    <scope>NUCLEOTIDE SEQUENCE [LARGE SCALE GENOMIC DNA]</scope>
    <source>
        <strain evidence="2">DSM 26884</strain>
    </source>
</reference>
<dbReference type="AlphaFoldDB" id="A0A1M6LRW4"/>
<protein>
    <submittedName>
        <fullName evidence="1">Uncharacterized protein</fullName>
    </submittedName>
</protein>
<evidence type="ECO:0000313" key="2">
    <source>
        <dbReference type="Proteomes" id="UP000184192"/>
    </source>
</evidence>
<dbReference type="EMBL" id="FQZN01000054">
    <property type="protein sequence ID" value="SHJ73832.1"/>
    <property type="molecule type" value="Genomic_DNA"/>
</dbReference>
<sequence>MKLDSNFIAFCKRSIALEQRMAKQAGKRLNEAMRNNIQDINVLDQIATSYLTLCQGYQVRENELI</sequence>
<dbReference type="Proteomes" id="UP000184192">
    <property type="component" value="Unassembled WGS sequence"/>
</dbReference>
<name>A0A1M6LRW4_9BACE</name>
<proteinExistence type="predicted"/>
<evidence type="ECO:0000313" key="1">
    <source>
        <dbReference type="EMBL" id="SHJ73832.1"/>
    </source>
</evidence>
<keyword evidence="2" id="KW-1185">Reference proteome</keyword>
<dbReference type="RefSeq" id="WP_243462739.1">
    <property type="nucleotide sequence ID" value="NZ_FQZN01000054.1"/>
</dbReference>
<organism evidence="1 2">
    <name type="scientific">Bacteroides stercorirosoris</name>
    <dbReference type="NCBI Taxonomy" id="871324"/>
    <lineage>
        <taxon>Bacteria</taxon>
        <taxon>Pseudomonadati</taxon>
        <taxon>Bacteroidota</taxon>
        <taxon>Bacteroidia</taxon>
        <taxon>Bacteroidales</taxon>
        <taxon>Bacteroidaceae</taxon>
        <taxon>Bacteroides</taxon>
    </lineage>
</organism>
<gene>
    <name evidence="1" type="ORF">SAMN05444350_1542</name>
</gene>
<dbReference type="GeneID" id="92715175"/>
<accession>A0A1M6LRW4</accession>